<evidence type="ECO:0000313" key="3">
    <source>
        <dbReference type="Proteomes" id="UP000823775"/>
    </source>
</evidence>
<dbReference type="Proteomes" id="UP000823775">
    <property type="component" value="Unassembled WGS sequence"/>
</dbReference>
<protein>
    <submittedName>
        <fullName evidence="2">Uncharacterized protein</fullName>
    </submittedName>
</protein>
<proteinExistence type="predicted"/>
<comment type="caution">
    <text evidence="2">The sequence shown here is derived from an EMBL/GenBank/DDBJ whole genome shotgun (WGS) entry which is preliminary data.</text>
</comment>
<sequence length="134" mass="15212">MGEFKGKTKENIGPANCYRESQKGRSGWENSEFQRQMILNDEETEENIGPANCFRASRKGITGWENPLPETEERIQSQMIENKEEQRRMPALQIACVHSSQKGRMKSMGESRVERSLQIASPGPLSILAKNGRE</sequence>
<dbReference type="EMBL" id="JACEIK010000938">
    <property type="protein sequence ID" value="MCD7464091.1"/>
    <property type="molecule type" value="Genomic_DNA"/>
</dbReference>
<organism evidence="2 3">
    <name type="scientific">Datura stramonium</name>
    <name type="common">Jimsonweed</name>
    <name type="synonym">Common thornapple</name>
    <dbReference type="NCBI Taxonomy" id="4076"/>
    <lineage>
        <taxon>Eukaryota</taxon>
        <taxon>Viridiplantae</taxon>
        <taxon>Streptophyta</taxon>
        <taxon>Embryophyta</taxon>
        <taxon>Tracheophyta</taxon>
        <taxon>Spermatophyta</taxon>
        <taxon>Magnoliopsida</taxon>
        <taxon>eudicotyledons</taxon>
        <taxon>Gunneridae</taxon>
        <taxon>Pentapetalae</taxon>
        <taxon>asterids</taxon>
        <taxon>lamiids</taxon>
        <taxon>Solanales</taxon>
        <taxon>Solanaceae</taxon>
        <taxon>Solanoideae</taxon>
        <taxon>Datureae</taxon>
        <taxon>Datura</taxon>
    </lineage>
</organism>
<accession>A0ABS8SZ05</accession>
<feature type="region of interest" description="Disordered" evidence="1">
    <location>
        <begin position="1"/>
        <end position="32"/>
    </location>
</feature>
<evidence type="ECO:0000313" key="2">
    <source>
        <dbReference type="EMBL" id="MCD7464091.1"/>
    </source>
</evidence>
<name>A0ABS8SZ05_DATST</name>
<gene>
    <name evidence="2" type="ORF">HAX54_052068</name>
</gene>
<keyword evidence="3" id="KW-1185">Reference proteome</keyword>
<reference evidence="2 3" key="1">
    <citation type="journal article" date="2021" name="BMC Genomics">
        <title>Datura genome reveals duplications of psychoactive alkaloid biosynthetic genes and high mutation rate following tissue culture.</title>
        <authorList>
            <person name="Rajewski A."/>
            <person name="Carter-House D."/>
            <person name="Stajich J."/>
            <person name="Litt A."/>
        </authorList>
    </citation>
    <scope>NUCLEOTIDE SEQUENCE [LARGE SCALE GENOMIC DNA]</scope>
    <source>
        <strain evidence="2">AR-01</strain>
    </source>
</reference>
<feature type="region of interest" description="Disordered" evidence="1">
    <location>
        <begin position="97"/>
        <end position="134"/>
    </location>
</feature>
<feature type="compositionally biased region" description="Basic and acidic residues" evidence="1">
    <location>
        <begin position="1"/>
        <end position="10"/>
    </location>
</feature>
<evidence type="ECO:0000256" key="1">
    <source>
        <dbReference type="SAM" id="MobiDB-lite"/>
    </source>
</evidence>